<comment type="caution">
    <text evidence="7">The sequence shown here is derived from an EMBL/GenBank/DDBJ whole genome shotgun (WGS) entry which is preliminary data.</text>
</comment>
<comment type="subcellular location">
    <subcellularLocation>
        <location evidence="1">Cell septum</location>
    </subcellularLocation>
</comment>
<keyword evidence="4" id="KW-0749">Sporulation</keyword>
<organism evidence="7 8">
    <name type="scientific">Streptomyces racemochromogenes</name>
    <dbReference type="NCBI Taxonomy" id="67353"/>
    <lineage>
        <taxon>Bacteria</taxon>
        <taxon>Bacillati</taxon>
        <taxon>Actinomycetota</taxon>
        <taxon>Actinomycetes</taxon>
        <taxon>Kitasatosporales</taxon>
        <taxon>Streptomycetaceae</taxon>
        <taxon>Streptomyces</taxon>
    </lineage>
</organism>
<keyword evidence="3" id="KW-0132">Cell division</keyword>
<dbReference type="InterPro" id="IPR006776">
    <property type="entry name" value="SsgB"/>
</dbReference>
<evidence type="ECO:0000256" key="5">
    <source>
        <dbReference type="ARBA" id="ARBA00023210"/>
    </source>
</evidence>
<comment type="similarity">
    <text evidence="2">Belongs to the SsgA family.</text>
</comment>
<evidence type="ECO:0000256" key="2">
    <source>
        <dbReference type="ARBA" id="ARBA00009323"/>
    </source>
</evidence>
<reference evidence="7 8" key="1">
    <citation type="submission" date="2024-03" db="EMBL/GenBank/DDBJ databases">
        <title>Whole genome sequencing of Streptomyces racemochromogenes, to identify antimicrobial biosynthetic gene clusters.</title>
        <authorList>
            <person name="Suryawanshi P."/>
            <person name="Krishnaraj P.U."/>
            <person name="Arun Y.P."/>
            <person name="Suryawanshi M.P."/>
            <person name="Rakshit O."/>
        </authorList>
    </citation>
    <scope>NUCLEOTIDE SEQUENCE [LARGE SCALE GENOMIC DNA]</scope>
    <source>
        <strain evidence="7 8">AUDT626</strain>
    </source>
</reference>
<evidence type="ECO:0000313" key="7">
    <source>
        <dbReference type="EMBL" id="MFH7594321.1"/>
    </source>
</evidence>
<keyword evidence="6" id="KW-0131">Cell cycle</keyword>
<dbReference type="Gene3D" id="2.30.31.20">
    <property type="entry name" value="Sporulation-specific cell division protein SsgB"/>
    <property type="match status" value="1"/>
</dbReference>
<dbReference type="InterPro" id="IPR038658">
    <property type="entry name" value="SsgB_sf"/>
</dbReference>
<evidence type="ECO:0000256" key="3">
    <source>
        <dbReference type="ARBA" id="ARBA00022618"/>
    </source>
</evidence>
<protein>
    <submittedName>
        <fullName evidence="7">SsgA family sporulation/cell division regulator</fullName>
    </submittedName>
</protein>
<evidence type="ECO:0000313" key="8">
    <source>
        <dbReference type="Proteomes" id="UP001610631"/>
    </source>
</evidence>
<proteinExistence type="inferred from homology"/>
<evidence type="ECO:0000256" key="1">
    <source>
        <dbReference type="ARBA" id="ARBA00004431"/>
    </source>
</evidence>
<name>A0ABW7P7K8_9ACTN</name>
<keyword evidence="8" id="KW-1185">Reference proteome</keyword>
<gene>
    <name evidence="7" type="ORF">WDV06_04345</name>
</gene>
<dbReference type="Pfam" id="PF04686">
    <property type="entry name" value="SsgA"/>
    <property type="match status" value="1"/>
</dbReference>
<evidence type="ECO:0000256" key="4">
    <source>
        <dbReference type="ARBA" id="ARBA00022969"/>
    </source>
</evidence>
<accession>A0ABW7P7K8</accession>
<keyword evidence="5" id="KW-0717">Septation</keyword>
<sequence>MTFSYRSEDPLCVKAVFHCRQDITWHLGRDLLAAATRSLVGGSDVVGWPDPVDDGRLWLRLGPQPDHALLGLDRGRMIAWLQTTYTLVPPGTEEEHMDWTPIHRLLTC</sequence>
<dbReference type="EMBL" id="JBBDHD010000007">
    <property type="protein sequence ID" value="MFH7594321.1"/>
    <property type="molecule type" value="Genomic_DNA"/>
</dbReference>
<dbReference type="Proteomes" id="UP001610631">
    <property type="component" value="Unassembled WGS sequence"/>
</dbReference>
<evidence type="ECO:0000256" key="6">
    <source>
        <dbReference type="ARBA" id="ARBA00023306"/>
    </source>
</evidence>